<keyword evidence="2" id="KW-1133">Transmembrane helix</keyword>
<dbReference type="CDD" id="cd13131">
    <property type="entry name" value="MATE_NorM_like"/>
    <property type="match status" value="1"/>
</dbReference>
<dbReference type="InterPro" id="IPR002528">
    <property type="entry name" value="MATE_fam"/>
</dbReference>
<feature type="transmembrane region" description="Helical" evidence="2">
    <location>
        <begin position="276"/>
        <end position="296"/>
    </location>
</feature>
<protein>
    <submittedName>
        <fullName evidence="3">MATE family efflux transporter</fullName>
    </submittedName>
</protein>
<dbReference type="AlphaFoldDB" id="A0A5C0B5N8"/>
<evidence type="ECO:0000256" key="2">
    <source>
        <dbReference type="SAM" id="Phobius"/>
    </source>
</evidence>
<feature type="transmembrane region" description="Helical" evidence="2">
    <location>
        <begin position="396"/>
        <end position="418"/>
    </location>
</feature>
<evidence type="ECO:0000313" key="4">
    <source>
        <dbReference type="Proteomes" id="UP000325161"/>
    </source>
</evidence>
<feature type="transmembrane region" description="Helical" evidence="2">
    <location>
        <begin position="57"/>
        <end position="77"/>
    </location>
</feature>
<dbReference type="Pfam" id="PF01554">
    <property type="entry name" value="MatE"/>
    <property type="match status" value="2"/>
</dbReference>
<keyword evidence="2" id="KW-0472">Membrane</keyword>
<dbReference type="NCBIfam" id="TIGR00797">
    <property type="entry name" value="matE"/>
    <property type="match status" value="1"/>
</dbReference>
<keyword evidence="2" id="KW-0812">Transmembrane</keyword>
<feature type="transmembrane region" description="Helical" evidence="2">
    <location>
        <begin position="424"/>
        <end position="445"/>
    </location>
</feature>
<dbReference type="InterPro" id="IPR050222">
    <property type="entry name" value="MATE_MdtK"/>
</dbReference>
<evidence type="ECO:0000313" key="3">
    <source>
        <dbReference type="EMBL" id="QEI08640.1"/>
    </source>
</evidence>
<sequence>MSPRLSRWLPEFRASLALGWPLILTNLAQLALTTTDVLLLARLSADALAAATLATGMYHVLAIFCLGLISATIPLIATALGKRRHAMRDVRRTVTQGLWAAVLICLPMWLLMWHADVVLIALGQRPELAAQAFELMHTLQWALLPHLGYLVLRSFLSAMEQPRWALLVAAIAIVFNAVAAWVLIFGHAGFPALGLAGAGIASTASSTLMFLGLVVVVTRQHRFRRFHLFGNLFATDRARLAGIFKLGLPIGVTLVLEALIFYAAVVMMGWIGSHALAAHAIAMQLISLCFMVPLGLGQVATVRVARAGTDAVAARRAGWAAWMLGVGFMAASALAMLSIPSVLISAFLDINDPVNLAVVALAVKLLACAALFQIADGAQAVSAGMLRGLHDTRVPMLLAAVGYWVLGVPFGAFLAFVVGLGGVGVWLGMATGLTIVAGLLTRRWVKLSRLSRA</sequence>
<dbReference type="EMBL" id="CP043046">
    <property type="protein sequence ID" value="QEI08640.1"/>
    <property type="molecule type" value="Genomic_DNA"/>
</dbReference>
<keyword evidence="1" id="KW-0813">Transport</keyword>
<dbReference type="KEGG" id="pacr:FXN63_24440"/>
<keyword evidence="4" id="KW-1185">Reference proteome</keyword>
<dbReference type="GO" id="GO:0015297">
    <property type="term" value="F:antiporter activity"/>
    <property type="evidence" value="ECO:0007669"/>
    <property type="project" value="InterPro"/>
</dbReference>
<gene>
    <name evidence="3" type="ORF">FXN63_24440</name>
</gene>
<feature type="transmembrane region" description="Helical" evidence="2">
    <location>
        <begin position="246"/>
        <end position="270"/>
    </location>
</feature>
<feature type="transmembrane region" description="Helical" evidence="2">
    <location>
        <begin position="164"/>
        <end position="186"/>
    </location>
</feature>
<feature type="transmembrane region" description="Helical" evidence="2">
    <location>
        <begin position="192"/>
        <end position="217"/>
    </location>
</feature>
<dbReference type="PANTHER" id="PTHR43298">
    <property type="entry name" value="MULTIDRUG RESISTANCE PROTEIN NORM-RELATED"/>
    <property type="match status" value="1"/>
</dbReference>
<organism evidence="3 4">
    <name type="scientific">Pigmentiphaga aceris</name>
    <dbReference type="NCBI Taxonomy" id="1940612"/>
    <lineage>
        <taxon>Bacteria</taxon>
        <taxon>Pseudomonadati</taxon>
        <taxon>Pseudomonadota</taxon>
        <taxon>Betaproteobacteria</taxon>
        <taxon>Burkholderiales</taxon>
        <taxon>Alcaligenaceae</taxon>
        <taxon>Pigmentiphaga</taxon>
    </lineage>
</organism>
<dbReference type="PANTHER" id="PTHR43298:SF2">
    <property type="entry name" value="FMN_FAD EXPORTER YEEO-RELATED"/>
    <property type="match status" value="1"/>
</dbReference>
<accession>A0A5C0B5N8</accession>
<reference evidence="3 4" key="1">
    <citation type="submission" date="2019-08" db="EMBL/GenBank/DDBJ databases">
        <title>Amphibian skin-associated Pigmentiphaga: genome sequence and occurrence across geography and hosts.</title>
        <authorList>
            <person name="Bletz M.C."/>
            <person name="Bunk B."/>
            <person name="Sproeer C."/>
            <person name="Biwer P."/>
            <person name="Reiter S."/>
            <person name="Rabemananjara F.C.E."/>
            <person name="Schulz S."/>
            <person name="Overmann J."/>
            <person name="Vences M."/>
        </authorList>
    </citation>
    <scope>NUCLEOTIDE SEQUENCE [LARGE SCALE GENOMIC DNA]</scope>
    <source>
        <strain evidence="3 4">Mada1488</strain>
    </source>
</reference>
<feature type="transmembrane region" description="Helical" evidence="2">
    <location>
        <begin position="354"/>
        <end position="375"/>
    </location>
</feature>
<dbReference type="OrthoDB" id="9780160at2"/>
<feature type="transmembrane region" description="Helical" evidence="2">
    <location>
        <begin position="98"/>
        <end position="122"/>
    </location>
</feature>
<dbReference type="GO" id="GO:0042910">
    <property type="term" value="F:xenobiotic transmembrane transporter activity"/>
    <property type="evidence" value="ECO:0007669"/>
    <property type="project" value="InterPro"/>
</dbReference>
<feature type="transmembrane region" description="Helical" evidence="2">
    <location>
        <begin position="317"/>
        <end position="348"/>
    </location>
</feature>
<name>A0A5C0B5N8_9BURK</name>
<evidence type="ECO:0000256" key="1">
    <source>
        <dbReference type="ARBA" id="ARBA00022448"/>
    </source>
</evidence>
<dbReference type="RefSeq" id="WP_148818111.1">
    <property type="nucleotide sequence ID" value="NZ_CP043046.1"/>
</dbReference>
<dbReference type="Proteomes" id="UP000325161">
    <property type="component" value="Chromosome"/>
</dbReference>
<proteinExistence type="predicted"/>
<feature type="transmembrane region" description="Helical" evidence="2">
    <location>
        <begin position="128"/>
        <end position="152"/>
    </location>
</feature>
<dbReference type="GO" id="GO:0005886">
    <property type="term" value="C:plasma membrane"/>
    <property type="evidence" value="ECO:0007669"/>
    <property type="project" value="TreeGrafter"/>
</dbReference>